<dbReference type="GO" id="GO:0035861">
    <property type="term" value="C:site of double-strand break"/>
    <property type="evidence" value="ECO:0007669"/>
    <property type="project" value="TreeGrafter"/>
</dbReference>
<name>A0A834IUX8_RHYFE</name>
<dbReference type="GO" id="GO:0000724">
    <property type="term" value="P:double-strand break repair via homologous recombination"/>
    <property type="evidence" value="ECO:0007669"/>
    <property type="project" value="TreeGrafter"/>
</dbReference>
<protein>
    <recommendedName>
        <fullName evidence="5">OB domain-containing protein</fullName>
    </recommendedName>
</protein>
<keyword evidence="2" id="KW-0238">DNA-binding</keyword>
<dbReference type="InterPro" id="IPR014646">
    <property type="entry name" value="Rfa2/RPA32"/>
</dbReference>
<comment type="subcellular location">
    <subcellularLocation>
        <location evidence="1">Nucleus</location>
    </subcellularLocation>
</comment>
<keyword evidence="7" id="KW-1185">Reference proteome</keyword>
<evidence type="ECO:0000256" key="3">
    <source>
        <dbReference type="ARBA" id="ARBA00023242"/>
    </source>
</evidence>
<dbReference type="GO" id="GO:0006289">
    <property type="term" value="P:nucleotide-excision repair"/>
    <property type="evidence" value="ECO:0007669"/>
    <property type="project" value="TreeGrafter"/>
</dbReference>
<proteinExistence type="predicted"/>
<dbReference type="EMBL" id="JAACXV010000078">
    <property type="protein sequence ID" value="KAF7284380.1"/>
    <property type="molecule type" value="Genomic_DNA"/>
</dbReference>
<keyword evidence="3" id="KW-0539">Nucleus</keyword>
<dbReference type="InterPro" id="IPR012340">
    <property type="entry name" value="NA-bd_OB-fold"/>
</dbReference>
<dbReference type="PANTHER" id="PTHR13989:SF16">
    <property type="entry name" value="REPLICATION PROTEIN A2"/>
    <property type="match status" value="1"/>
</dbReference>
<evidence type="ECO:0000256" key="2">
    <source>
        <dbReference type="ARBA" id="ARBA00023125"/>
    </source>
</evidence>
<dbReference type="PANTHER" id="PTHR13989">
    <property type="entry name" value="REPLICATION PROTEIN A-RELATED"/>
    <property type="match status" value="1"/>
</dbReference>
<dbReference type="Gene3D" id="1.10.10.10">
    <property type="entry name" value="Winged helix-like DNA-binding domain superfamily/Winged helix DNA-binding domain"/>
    <property type="match status" value="1"/>
</dbReference>
<sequence length="264" mass="29674">MNRWNPAMDETGAGGFLNNSINTDSPAEKQKGGKRIQSVLPVVIRQIRDDQRDEFKLFGKSAQIVSIVGIVKEVEVQSTKAMYRVEDHTGSIKMVWWLESDSNDDSPKVPSVKEGAYVQVFGTIRPQNGEKNLMVLKMFPIEDCNIINTHLLEVIDTRLQAEASHKTTTEQIKHNNPGAQLAKSMNLYDDNVVDNGQVKFTPMQNRVFKVLQADTTMSGPDRNSILSQFPPNQRREANDALEFLVNEGHAYSTIDSDHFKPTDV</sequence>
<gene>
    <name evidence="6" type="ORF">GWI33_022167</name>
</gene>
<dbReference type="GO" id="GO:0005662">
    <property type="term" value="C:DNA replication factor A complex"/>
    <property type="evidence" value="ECO:0007669"/>
    <property type="project" value="TreeGrafter"/>
</dbReference>
<evidence type="ECO:0000256" key="4">
    <source>
        <dbReference type="SAM" id="MobiDB-lite"/>
    </source>
</evidence>
<reference evidence="6" key="1">
    <citation type="submission" date="2020-08" db="EMBL/GenBank/DDBJ databases">
        <title>Genome sequencing and assembly of the red palm weevil Rhynchophorus ferrugineus.</title>
        <authorList>
            <person name="Dias G.B."/>
            <person name="Bergman C.M."/>
            <person name="Manee M."/>
        </authorList>
    </citation>
    <scope>NUCLEOTIDE SEQUENCE</scope>
    <source>
        <strain evidence="6">AA-2017</strain>
        <tissue evidence="6">Whole larva</tissue>
    </source>
</reference>
<dbReference type="SUPFAM" id="SSF46785">
    <property type="entry name" value="Winged helix' DNA-binding domain"/>
    <property type="match status" value="1"/>
</dbReference>
<evidence type="ECO:0000313" key="6">
    <source>
        <dbReference type="EMBL" id="KAF7284380.1"/>
    </source>
</evidence>
<organism evidence="6 7">
    <name type="scientific">Rhynchophorus ferrugineus</name>
    <name type="common">Red palm weevil</name>
    <name type="synonym">Curculio ferrugineus</name>
    <dbReference type="NCBI Taxonomy" id="354439"/>
    <lineage>
        <taxon>Eukaryota</taxon>
        <taxon>Metazoa</taxon>
        <taxon>Ecdysozoa</taxon>
        <taxon>Arthropoda</taxon>
        <taxon>Hexapoda</taxon>
        <taxon>Insecta</taxon>
        <taxon>Pterygota</taxon>
        <taxon>Neoptera</taxon>
        <taxon>Endopterygota</taxon>
        <taxon>Coleoptera</taxon>
        <taxon>Polyphaga</taxon>
        <taxon>Cucujiformia</taxon>
        <taxon>Curculionidae</taxon>
        <taxon>Dryophthorinae</taxon>
        <taxon>Rhynchophorus</taxon>
    </lineage>
</organism>
<evidence type="ECO:0000259" key="5">
    <source>
        <dbReference type="Pfam" id="PF01336"/>
    </source>
</evidence>
<dbReference type="InterPro" id="IPR036388">
    <property type="entry name" value="WH-like_DNA-bd_sf"/>
</dbReference>
<dbReference type="InterPro" id="IPR004365">
    <property type="entry name" value="NA-bd_OB_tRNA"/>
</dbReference>
<dbReference type="InterPro" id="IPR040260">
    <property type="entry name" value="RFA2-like"/>
</dbReference>
<dbReference type="GO" id="GO:0006260">
    <property type="term" value="P:DNA replication"/>
    <property type="evidence" value="ECO:0007669"/>
    <property type="project" value="InterPro"/>
</dbReference>
<dbReference type="GO" id="GO:0003697">
    <property type="term" value="F:single-stranded DNA binding"/>
    <property type="evidence" value="ECO:0007669"/>
    <property type="project" value="TreeGrafter"/>
</dbReference>
<dbReference type="InterPro" id="IPR036390">
    <property type="entry name" value="WH_DNA-bd_sf"/>
</dbReference>
<dbReference type="SUPFAM" id="SSF50249">
    <property type="entry name" value="Nucleic acid-binding proteins"/>
    <property type="match status" value="1"/>
</dbReference>
<dbReference type="AlphaFoldDB" id="A0A834IUX8"/>
<dbReference type="OrthoDB" id="25571at2759"/>
<dbReference type="CDD" id="cd04478">
    <property type="entry name" value="RPA2_DBD_D"/>
    <property type="match status" value="1"/>
</dbReference>
<feature type="region of interest" description="Disordered" evidence="4">
    <location>
        <begin position="1"/>
        <end position="33"/>
    </location>
</feature>
<feature type="domain" description="OB" evidence="5">
    <location>
        <begin position="65"/>
        <end position="140"/>
    </location>
</feature>
<evidence type="ECO:0000313" key="7">
    <source>
        <dbReference type="Proteomes" id="UP000625711"/>
    </source>
</evidence>
<dbReference type="Gene3D" id="2.40.50.140">
    <property type="entry name" value="Nucleic acid-binding proteins"/>
    <property type="match status" value="1"/>
</dbReference>
<dbReference type="Proteomes" id="UP000625711">
    <property type="component" value="Unassembled WGS sequence"/>
</dbReference>
<dbReference type="GO" id="GO:0000781">
    <property type="term" value="C:chromosome, telomeric region"/>
    <property type="evidence" value="ECO:0007669"/>
    <property type="project" value="TreeGrafter"/>
</dbReference>
<comment type="caution">
    <text evidence="6">The sequence shown here is derived from an EMBL/GenBank/DDBJ whole genome shotgun (WGS) entry which is preliminary data.</text>
</comment>
<accession>A0A834IUX8</accession>
<dbReference type="Pfam" id="PF01336">
    <property type="entry name" value="tRNA_anti-codon"/>
    <property type="match status" value="1"/>
</dbReference>
<dbReference type="PIRSF" id="PIRSF036949">
    <property type="entry name" value="RPA32"/>
    <property type="match status" value="1"/>
</dbReference>
<evidence type="ECO:0000256" key="1">
    <source>
        <dbReference type="ARBA" id="ARBA00004123"/>
    </source>
</evidence>